<evidence type="ECO:0000256" key="4">
    <source>
        <dbReference type="ARBA" id="ARBA00022777"/>
    </source>
</evidence>
<dbReference type="GO" id="GO:0000045">
    <property type="term" value="P:autophagosome assembly"/>
    <property type="evidence" value="ECO:0007669"/>
    <property type="project" value="TreeGrafter"/>
</dbReference>
<dbReference type="GO" id="GO:0004674">
    <property type="term" value="F:protein serine/threonine kinase activity"/>
    <property type="evidence" value="ECO:0007669"/>
    <property type="project" value="UniProtKB-EC"/>
</dbReference>
<dbReference type="Gene3D" id="3.30.200.20">
    <property type="entry name" value="Phosphorylase Kinase, domain 1"/>
    <property type="match status" value="1"/>
</dbReference>
<comment type="caution">
    <text evidence="7">The sequence shown here is derived from an EMBL/GenBank/DDBJ whole genome shotgun (WGS) entry which is preliminary data.</text>
</comment>
<proteinExistence type="predicted"/>
<dbReference type="GO" id="GO:0016020">
    <property type="term" value="C:membrane"/>
    <property type="evidence" value="ECO:0007669"/>
    <property type="project" value="TreeGrafter"/>
</dbReference>
<dbReference type="PANTHER" id="PTHR24348">
    <property type="entry name" value="SERINE/THREONINE-PROTEIN KINASE UNC-51-RELATED"/>
    <property type="match status" value="1"/>
</dbReference>
<keyword evidence="5" id="KW-0067">ATP-binding</keyword>
<sequence length="370" mass="43011">MSTIDQQDIEELQHLPRVGTKYFKASSKPIYEGANGIVFKGTDDSRKQTLVIKQIKHKPHQPFRQYLNVVYREYENMRRCNHKSIMPVLDLCKIDATGTDSQNMAGSKQLSSQNLALVIPYYPRGDLLDFLSNLRRFNVEITPSIKDSLFKQIVKGVNYLHRKNIAHRDLKPENILIDNNGEVKISDFGYSLNLNEVEAIGNSFKIDPREIVSGTNSFKAPEVFDLEQEIHQDRLSVNQFIKSSHNFQDYKLVDLWALGINYFVIYLMRCPWTSANSQDPKNKTFQRYIRNYPKSSQEWKSLISELNNNRSVNDSSALQLFKRLHYDSRDCILKILNPNALERLNSDQLLETKWLSQVYADPKDLIKLMK</sequence>
<dbReference type="GO" id="GO:0000407">
    <property type="term" value="C:phagophore assembly site"/>
    <property type="evidence" value="ECO:0007669"/>
    <property type="project" value="TreeGrafter"/>
</dbReference>
<dbReference type="GO" id="GO:0005524">
    <property type="term" value="F:ATP binding"/>
    <property type="evidence" value="ECO:0007669"/>
    <property type="project" value="UniProtKB-KW"/>
</dbReference>
<dbReference type="GO" id="GO:0010506">
    <property type="term" value="P:regulation of autophagy"/>
    <property type="evidence" value="ECO:0007669"/>
    <property type="project" value="InterPro"/>
</dbReference>
<reference evidence="7" key="1">
    <citation type="journal article" date="2022" name="DNA Res.">
        <title>Genome analysis of five recently described species of the CUG-Ser clade uncovers Candida theae as a new hybrid lineage with pathogenic potential in the Candida parapsilosis species complex.</title>
        <authorList>
            <person name="Mixao V."/>
            <person name="Del Olmo V."/>
            <person name="Hegedusova E."/>
            <person name="Saus E."/>
            <person name="Pryszcz L."/>
            <person name="Cillingova A."/>
            <person name="Nosek J."/>
            <person name="Gabaldon T."/>
        </authorList>
    </citation>
    <scope>NUCLEOTIDE SEQUENCE</scope>
    <source>
        <strain evidence="7">CBS 10844</strain>
    </source>
</reference>
<keyword evidence="2" id="KW-0808">Transferase</keyword>
<keyword evidence="3" id="KW-0547">Nucleotide-binding</keyword>
<organism evidence="7 8">
    <name type="scientific">Candida oxycetoniae</name>
    <dbReference type="NCBI Taxonomy" id="497107"/>
    <lineage>
        <taxon>Eukaryota</taxon>
        <taxon>Fungi</taxon>
        <taxon>Dikarya</taxon>
        <taxon>Ascomycota</taxon>
        <taxon>Saccharomycotina</taxon>
        <taxon>Pichiomycetes</taxon>
        <taxon>Debaryomycetaceae</taxon>
        <taxon>Candida/Lodderomyces clade</taxon>
        <taxon>Candida</taxon>
    </lineage>
</organism>
<dbReference type="GO" id="GO:0005776">
    <property type="term" value="C:autophagosome"/>
    <property type="evidence" value="ECO:0007669"/>
    <property type="project" value="TreeGrafter"/>
</dbReference>
<keyword evidence="8" id="KW-1185">Reference proteome</keyword>
<dbReference type="EMBL" id="JAHUZD010000067">
    <property type="protein sequence ID" value="KAI3405140.2"/>
    <property type="molecule type" value="Genomic_DNA"/>
</dbReference>
<dbReference type="GeneID" id="73379713"/>
<protein>
    <recommendedName>
        <fullName evidence="1">non-specific serine/threonine protein kinase</fullName>
        <ecNumber evidence="1">2.7.11.1</ecNumber>
    </recommendedName>
</protein>
<dbReference type="SUPFAM" id="SSF56112">
    <property type="entry name" value="Protein kinase-like (PK-like)"/>
    <property type="match status" value="1"/>
</dbReference>
<dbReference type="GO" id="GO:0005829">
    <property type="term" value="C:cytosol"/>
    <property type="evidence" value="ECO:0007669"/>
    <property type="project" value="TreeGrafter"/>
</dbReference>
<dbReference type="PANTHER" id="PTHR24348:SF22">
    <property type="entry name" value="NON-SPECIFIC SERINE_THREONINE PROTEIN KINASE"/>
    <property type="match status" value="1"/>
</dbReference>
<dbReference type="RefSeq" id="XP_049180885.1">
    <property type="nucleotide sequence ID" value="XM_049323289.1"/>
</dbReference>
<dbReference type="PROSITE" id="PS50011">
    <property type="entry name" value="PROTEIN_KINASE_DOM"/>
    <property type="match status" value="1"/>
</dbReference>
<name>A0AAI9SYR9_9ASCO</name>
<dbReference type="InterPro" id="IPR011009">
    <property type="entry name" value="Kinase-like_dom_sf"/>
</dbReference>
<dbReference type="SMART" id="SM00220">
    <property type="entry name" value="S_TKc"/>
    <property type="match status" value="1"/>
</dbReference>
<dbReference type="Proteomes" id="UP001202479">
    <property type="component" value="Unassembled WGS sequence"/>
</dbReference>
<evidence type="ECO:0000256" key="3">
    <source>
        <dbReference type="ARBA" id="ARBA00022741"/>
    </source>
</evidence>
<dbReference type="AlphaFoldDB" id="A0AAI9SYR9"/>
<dbReference type="Pfam" id="PF00069">
    <property type="entry name" value="Pkinase"/>
    <property type="match status" value="1"/>
</dbReference>
<dbReference type="Gene3D" id="1.10.510.10">
    <property type="entry name" value="Transferase(Phosphotransferase) domain 1"/>
    <property type="match status" value="1"/>
</dbReference>
<dbReference type="EC" id="2.7.11.1" evidence="1"/>
<dbReference type="InterPro" id="IPR008271">
    <property type="entry name" value="Ser/Thr_kinase_AS"/>
</dbReference>
<evidence type="ECO:0000256" key="2">
    <source>
        <dbReference type="ARBA" id="ARBA00022679"/>
    </source>
</evidence>
<gene>
    <name evidence="7" type="ORF">KGF56_002096</name>
</gene>
<evidence type="ECO:0000313" key="8">
    <source>
        <dbReference type="Proteomes" id="UP001202479"/>
    </source>
</evidence>
<evidence type="ECO:0000256" key="5">
    <source>
        <dbReference type="ARBA" id="ARBA00022840"/>
    </source>
</evidence>
<feature type="domain" description="Protein kinase" evidence="6">
    <location>
        <begin position="24"/>
        <end position="355"/>
    </location>
</feature>
<accession>A0AAI9SYR9</accession>
<evidence type="ECO:0000256" key="1">
    <source>
        <dbReference type="ARBA" id="ARBA00012513"/>
    </source>
</evidence>
<dbReference type="InterPro" id="IPR000719">
    <property type="entry name" value="Prot_kinase_dom"/>
</dbReference>
<dbReference type="PROSITE" id="PS00108">
    <property type="entry name" value="PROTEIN_KINASE_ST"/>
    <property type="match status" value="1"/>
</dbReference>
<keyword evidence="4" id="KW-0418">Kinase</keyword>
<evidence type="ECO:0000259" key="6">
    <source>
        <dbReference type="PROSITE" id="PS50011"/>
    </source>
</evidence>
<evidence type="ECO:0000313" key="7">
    <source>
        <dbReference type="EMBL" id="KAI3405140.2"/>
    </source>
</evidence>
<dbReference type="InterPro" id="IPR045269">
    <property type="entry name" value="Atg1-like"/>
</dbReference>